<name>A0A9W9D7L9_9PLEO</name>
<feature type="region of interest" description="Disordered" evidence="1">
    <location>
        <begin position="273"/>
        <end position="300"/>
    </location>
</feature>
<dbReference type="Gene3D" id="3.40.220.10">
    <property type="entry name" value="Leucine Aminopeptidase, subunit E, domain 1"/>
    <property type="match status" value="1"/>
</dbReference>
<proteinExistence type="predicted"/>
<dbReference type="InterPro" id="IPR019261">
    <property type="entry name" value="PARG_cat_microbial"/>
</dbReference>
<feature type="region of interest" description="Disordered" evidence="1">
    <location>
        <begin position="97"/>
        <end position="172"/>
    </location>
</feature>
<comment type="caution">
    <text evidence="3">The sequence shown here is derived from an EMBL/GenBank/DDBJ whole genome shotgun (WGS) entry which is preliminary data.</text>
</comment>
<organism evidence="3 4">
    <name type="scientific">Didymella pomorum</name>
    <dbReference type="NCBI Taxonomy" id="749634"/>
    <lineage>
        <taxon>Eukaryota</taxon>
        <taxon>Fungi</taxon>
        <taxon>Dikarya</taxon>
        <taxon>Ascomycota</taxon>
        <taxon>Pezizomycotina</taxon>
        <taxon>Dothideomycetes</taxon>
        <taxon>Pleosporomycetidae</taxon>
        <taxon>Pleosporales</taxon>
        <taxon>Pleosporineae</taxon>
        <taxon>Didymellaceae</taxon>
        <taxon>Didymella</taxon>
    </lineage>
</organism>
<evidence type="ECO:0000259" key="2">
    <source>
        <dbReference type="Pfam" id="PF10021"/>
    </source>
</evidence>
<sequence>MELKKVAQETKDVLPAILRSLPGFGVDVSTVYDLNDLAPLDPADCPGHVLPSGDEDAGKVGTRIRVLDKDSFDAAIELQPDYKAKGHLSNLPAATFSADDSEAEVSPAADDNNNDNEDDEMDLDGLPVTEPAPQPPSWDLSARSPLNNPTAKPPRKASPPKPTSNAKRYTIPSFSPLAPSPVLVLNLASERHAGGGWLNGAMAQEESLCYRSSLYRSLRRRFYPLASLSVIYSPSVVIIRSSTSEGHKLYTEKASELPVASVLSVAALRHPDVKSATDGNGDGDGDSDGDGVDKFASAGQRAETKRKIRVSLRVAARQGHRKLVLGALGCGVFANPASDVASCFLEVLSEREFQGGWWEDVVFAVMDNKTGGEGGKDGSGNFGQFYRVLDAEVV</sequence>
<dbReference type="InterPro" id="IPR043472">
    <property type="entry name" value="Macro_dom-like"/>
</dbReference>
<dbReference type="EMBL" id="JAPEVA010000046">
    <property type="protein sequence ID" value="KAJ4404011.1"/>
    <property type="molecule type" value="Genomic_DNA"/>
</dbReference>
<keyword evidence="4" id="KW-1185">Reference proteome</keyword>
<evidence type="ECO:0000256" key="1">
    <source>
        <dbReference type="SAM" id="MobiDB-lite"/>
    </source>
</evidence>
<dbReference type="AlphaFoldDB" id="A0A9W9D7L9"/>
<reference evidence="3" key="1">
    <citation type="submission" date="2022-10" db="EMBL/GenBank/DDBJ databases">
        <title>Tapping the CABI collections for fungal endophytes: first genome assemblies for Collariella, Neodidymelliopsis, Ascochyta clinopodiicola, Didymella pomorum, Didymosphaeria variabile, Neocosmospora piperis and Neocucurbitaria cava.</title>
        <authorList>
            <person name="Hill R."/>
        </authorList>
    </citation>
    <scope>NUCLEOTIDE SEQUENCE</scope>
    <source>
        <strain evidence="3">IMI 355091</strain>
    </source>
</reference>
<dbReference type="SUPFAM" id="SSF52949">
    <property type="entry name" value="Macro domain-like"/>
    <property type="match status" value="1"/>
</dbReference>
<feature type="domain" description="Microbial-type PARG catalytic" evidence="2">
    <location>
        <begin position="180"/>
        <end position="240"/>
    </location>
</feature>
<feature type="compositionally biased region" description="Acidic residues" evidence="1">
    <location>
        <begin position="281"/>
        <end position="290"/>
    </location>
</feature>
<feature type="compositionally biased region" description="Acidic residues" evidence="1">
    <location>
        <begin position="112"/>
        <end position="123"/>
    </location>
</feature>
<dbReference type="PANTHER" id="PTHR35596">
    <property type="entry name" value="DUF2263 DOMAIN-CONTAINING PROTEIN"/>
    <property type="match status" value="1"/>
</dbReference>
<evidence type="ECO:0000313" key="4">
    <source>
        <dbReference type="Proteomes" id="UP001140510"/>
    </source>
</evidence>
<protein>
    <recommendedName>
        <fullName evidence="2">Microbial-type PARG catalytic domain-containing protein</fullName>
    </recommendedName>
</protein>
<evidence type="ECO:0000313" key="3">
    <source>
        <dbReference type="EMBL" id="KAJ4404011.1"/>
    </source>
</evidence>
<dbReference type="OrthoDB" id="9985428at2759"/>
<dbReference type="PANTHER" id="PTHR35596:SF1">
    <property type="entry name" value="MICROBIAL-TYPE PARG CATALYTIC DOMAIN-CONTAINING PROTEIN"/>
    <property type="match status" value="1"/>
</dbReference>
<dbReference type="Proteomes" id="UP001140510">
    <property type="component" value="Unassembled WGS sequence"/>
</dbReference>
<gene>
    <name evidence="3" type="ORF">N0V91_006120</name>
</gene>
<accession>A0A9W9D7L9</accession>
<dbReference type="Pfam" id="PF10021">
    <property type="entry name" value="PARG_cat_microb"/>
    <property type="match status" value="1"/>
</dbReference>